<name>A0ABQ9JEH8_9CUCU</name>
<evidence type="ECO:0000313" key="1">
    <source>
        <dbReference type="EMBL" id="KAJ8976615.1"/>
    </source>
</evidence>
<proteinExistence type="predicted"/>
<protein>
    <submittedName>
        <fullName evidence="1">Uncharacterized protein</fullName>
    </submittedName>
</protein>
<evidence type="ECO:0000313" key="2">
    <source>
        <dbReference type="Proteomes" id="UP001162164"/>
    </source>
</evidence>
<keyword evidence="2" id="KW-1185">Reference proteome</keyword>
<gene>
    <name evidence="1" type="ORF">NQ317_019820</name>
</gene>
<dbReference type="Proteomes" id="UP001162164">
    <property type="component" value="Unassembled WGS sequence"/>
</dbReference>
<comment type="caution">
    <text evidence="1">The sequence shown here is derived from an EMBL/GenBank/DDBJ whole genome shotgun (WGS) entry which is preliminary data.</text>
</comment>
<sequence length="127" mass="14716">MALCDHRYKFKLVDIGARGRQSDGGIFRNSEMGRKLMNNELNLSSDSPIEYGGDNIPFYMNGNNIRHVIKIEDEYFEKIISHDEDGLIHILIKDTKEDNEDINLEATDVKSYASRDNYPSWFLLDKL</sequence>
<organism evidence="1 2">
    <name type="scientific">Molorchus minor</name>
    <dbReference type="NCBI Taxonomy" id="1323400"/>
    <lineage>
        <taxon>Eukaryota</taxon>
        <taxon>Metazoa</taxon>
        <taxon>Ecdysozoa</taxon>
        <taxon>Arthropoda</taxon>
        <taxon>Hexapoda</taxon>
        <taxon>Insecta</taxon>
        <taxon>Pterygota</taxon>
        <taxon>Neoptera</taxon>
        <taxon>Endopterygota</taxon>
        <taxon>Coleoptera</taxon>
        <taxon>Polyphaga</taxon>
        <taxon>Cucujiformia</taxon>
        <taxon>Chrysomeloidea</taxon>
        <taxon>Cerambycidae</taxon>
        <taxon>Lamiinae</taxon>
        <taxon>Monochamini</taxon>
        <taxon>Molorchus</taxon>
    </lineage>
</organism>
<accession>A0ABQ9JEH8</accession>
<reference evidence="1" key="1">
    <citation type="journal article" date="2023" name="Insect Mol. Biol.">
        <title>Genome sequencing provides insights into the evolution of gene families encoding plant cell wall-degrading enzymes in longhorned beetles.</title>
        <authorList>
            <person name="Shin N.R."/>
            <person name="Okamura Y."/>
            <person name="Kirsch R."/>
            <person name="Pauchet Y."/>
        </authorList>
    </citation>
    <scope>NUCLEOTIDE SEQUENCE</scope>
    <source>
        <strain evidence="1">MMC_N1</strain>
    </source>
</reference>
<dbReference type="EMBL" id="JAPWTJ010000649">
    <property type="protein sequence ID" value="KAJ8976615.1"/>
    <property type="molecule type" value="Genomic_DNA"/>
</dbReference>